<dbReference type="InterPro" id="IPR055950">
    <property type="entry name" value="DUF7528"/>
</dbReference>
<comment type="caution">
    <text evidence="1">The sequence shown here is derived from an EMBL/GenBank/DDBJ whole genome shotgun (WGS) entry which is preliminary data.</text>
</comment>
<organism evidence="1 2">
    <name type="scientific">Halococcus salifodinae DSM 8989</name>
    <dbReference type="NCBI Taxonomy" id="1227456"/>
    <lineage>
        <taxon>Archaea</taxon>
        <taxon>Methanobacteriati</taxon>
        <taxon>Methanobacteriota</taxon>
        <taxon>Stenosarchaea group</taxon>
        <taxon>Halobacteria</taxon>
        <taxon>Halobacteriales</taxon>
        <taxon>Halococcaceae</taxon>
        <taxon>Halococcus</taxon>
    </lineage>
</organism>
<gene>
    <name evidence="1" type="ORF">C450_14322</name>
</gene>
<dbReference type="Proteomes" id="UP000011625">
    <property type="component" value="Unassembled WGS sequence"/>
</dbReference>
<dbReference type="AlphaFoldDB" id="M0N2B7"/>
<name>M0N2B7_9EURY</name>
<dbReference type="RefSeq" id="WP_005044490.1">
    <property type="nucleotide sequence ID" value="NZ_AOME01000070.1"/>
</dbReference>
<proteinExistence type="predicted"/>
<dbReference type="Pfam" id="PF24372">
    <property type="entry name" value="DUF7528"/>
    <property type="match status" value="1"/>
</dbReference>
<accession>M0N2B7</accession>
<evidence type="ECO:0000313" key="2">
    <source>
        <dbReference type="Proteomes" id="UP000011625"/>
    </source>
</evidence>
<sequence>MMIGGEFGVVCHGVLTLLIEKFSGDEVSVRSDGDRVVVSLPGRTHTVSRDAAAALRAELGEALTERCEYVHTVGTHRADGSYVVSRRGADSSGHRKVFDGFAELREQYATLPATFTAADVDMPGVTGGRRHLLVRHVVEHPVFDCTLTARQPLTAEKRPSEGGG</sequence>
<dbReference type="PATRIC" id="fig|1227456.3.peg.2902"/>
<protein>
    <submittedName>
        <fullName evidence="1">Uncharacterized protein</fullName>
    </submittedName>
</protein>
<dbReference type="EMBL" id="AOME01000070">
    <property type="protein sequence ID" value="EMA50855.1"/>
    <property type="molecule type" value="Genomic_DNA"/>
</dbReference>
<reference evidence="1 2" key="1">
    <citation type="journal article" date="2014" name="PLoS Genet.">
        <title>Phylogenetically driven sequencing of extremely halophilic archaea reveals strategies for static and dynamic osmo-response.</title>
        <authorList>
            <person name="Becker E.A."/>
            <person name="Seitzer P.M."/>
            <person name="Tritt A."/>
            <person name="Larsen D."/>
            <person name="Krusor M."/>
            <person name="Yao A.I."/>
            <person name="Wu D."/>
            <person name="Madern D."/>
            <person name="Eisen J.A."/>
            <person name="Darling A.E."/>
            <person name="Facciotti M.T."/>
        </authorList>
    </citation>
    <scope>NUCLEOTIDE SEQUENCE [LARGE SCALE GENOMIC DNA]</scope>
    <source>
        <strain evidence="1 2">DSM 8989</strain>
    </source>
</reference>
<keyword evidence="2" id="KW-1185">Reference proteome</keyword>
<evidence type="ECO:0000313" key="1">
    <source>
        <dbReference type="EMBL" id="EMA50855.1"/>
    </source>
</evidence>